<sequence>MARIACLVQADTSVMVNAPGHVRVDSHNTEEKESVPGSNSLHSSASGFFTSGSGFLDLPQAQSEVRQPTSQGHCYEYEMLARGLSLAVSAFSGILVLNEDQ</sequence>
<accession>A0AAV7TFC0</accession>
<reference evidence="2" key="1">
    <citation type="journal article" date="2022" name="bioRxiv">
        <title>Sequencing and chromosome-scale assembly of the giantPleurodeles waltlgenome.</title>
        <authorList>
            <person name="Brown T."/>
            <person name="Elewa A."/>
            <person name="Iarovenko S."/>
            <person name="Subramanian E."/>
            <person name="Araus A.J."/>
            <person name="Petzold A."/>
            <person name="Susuki M."/>
            <person name="Suzuki K.-i.T."/>
            <person name="Hayashi T."/>
            <person name="Toyoda A."/>
            <person name="Oliveira C."/>
            <person name="Osipova E."/>
            <person name="Leigh N.D."/>
            <person name="Simon A."/>
            <person name="Yun M.H."/>
        </authorList>
    </citation>
    <scope>NUCLEOTIDE SEQUENCE</scope>
    <source>
        <strain evidence="2">20211129_DDA</strain>
        <tissue evidence="2">Liver</tissue>
    </source>
</reference>
<gene>
    <name evidence="2" type="ORF">NDU88_000518</name>
</gene>
<organism evidence="2 3">
    <name type="scientific">Pleurodeles waltl</name>
    <name type="common">Iberian ribbed newt</name>
    <dbReference type="NCBI Taxonomy" id="8319"/>
    <lineage>
        <taxon>Eukaryota</taxon>
        <taxon>Metazoa</taxon>
        <taxon>Chordata</taxon>
        <taxon>Craniata</taxon>
        <taxon>Vertebrata</taxon>
        <taxon>Euteleostomi</taxon>
        <taxon>Amphibia</taxon>
        <taxon>Batrachia</taxon>
        <taxon>Caudata</taxon>
        <taxon>Salamandroidea</taxon>
        <taxon>Salamandridae</taxon>
        <taxon>Pleurodelinae</taxon>
        <taxon>Pleurodeles</taxon>
    </lineage>
</organism>
<dbReference type="Proteomes" id="UP001066276">
    <property type="component" value="Chromosome 3_2"/>
</dbReference>
<evidence type="ECO:0000313" key="2">
    <source>
        <dbReference type="EMBL" id="KAJ1175227.1"/>
    </source>
</evidence>
<dbReference type="AlphaFoldDB" id="A0AAV7TFC0"/>
<comment type="caution">
    <text evidence="2">The sequence shown here is derived from an EMBL/GenBank/DDBJ whole genome shotgun (WGS) entry which is preliminary data.</text>
</comment>
<keyword evidence="3" id="KW-1185">Reference proteome</keyword>
<name>A0AAV7TFC0_PLEWA</name>
<proteinExistence type="predicted"/>
<dbReference type="EMBL" id="JANPWB010000006">
    <property type="protein sequence ID" value="KAJ1175227.1"/>
    <property type="molecule type" value="Genomic_DNA"/>
</dbReference>
<evidence type="ECO:0000313" key="3">
    <source>
        <dbReference type="Proteomes" id="UP001066276"/>
    </source>
</evidence>
<evidence type="ECO:0000256" key="1">
    <source>
        <dbReference type="SAM" id="MobiDB-lite"/>
    </source>
</evidence>
<feature type="compositionally biased region" description="Basic and acidic residues" evidence="1">
    <location>
        <begin position="25"/>
        <end position="34"/>
    </location>
</feature>
<protein>
    <submittedName>
        <fullName evidence="2">Uncharacterized protein</fullName>
    </submittedName>
</protein>
<feature type="region of interest" description="Disordered" evidence="1">
    <location>
        <begin position="25"/>
        <end position="46"/>
    </location>
</feature>